<dbReference type="AlphaFoldDB" id="G8TU15"/>
<dbReference type="EMBL" id="CP003179">
    <property type="protein sequence ID" value="AEW04606.1"/>
    <property type="molecule type" value="Genomic_DNA"/>
</dbReference>
<protein>
    <submittedName>
        <fullName evidence="1">Uncharacterized protein</fullName>
    </submittedName>
</protein>
<evidence type="ECO:0000313" key="1">
    <source>
        <dbReference type="EMBL" id="AEW04606.1"/>
    </source>
</evidence>
<dbReference type="PATRIC" id="fig|679936.5.peg.1166"/>
<reference evidence="2" key="1">
    <citation type="submission" date="2011-12" db="EMBL/GenBank/DDBJ databases">
        <title>The complete genome of chromosome of Sulfobacillus acidophilus DSM 10332.</title>
        <authorList>
            <person name="Lucas S."/>
            <person name="Han J."/>
            <person name="Lapidus A."/>
            <person name="Bruce D."/>
            <person name="Goodwin L."/>
            <person name="Pitluck S."/>
            <person name="Peters L."/>
            <person name="Kyrpides N."/>
            <person name="Mavromatis K."/>
            <person name="Ivanova N."/>
            <person name="Mikhailova N."/>
            <person name="Chertkov O."/>
            <person name="Saunders E."/>
            <person name="Detter J.C."/>
            <person name="Tapia R."/>
            <person name="Han C."/>
            <person name="Land M."/>
            <person name="Hauser L."/>
            <person name="Markowitz V."/>
            <person name="Cheng J.-F."/>
            <person name="Hugenholtz P."/>
            <person name="Woyke T."/>
            <person name="Wu D."/>
            <person name="Pukall R."/>
            <person name="Gehrich-Schroeter G."/>
            <person name="Schneider S."/>
            <person name="Klenk H.-P."/>
            <person name="Eisen J.A."/>
        </authorList>
    </citation>
    <scope>NUCLEOTIDE SEQUENCE [LARGE SCALE GENOMIC DNA]</scope>
    <source>
        <strain evidence="2">ATCC 700253 / DSM 10332 / NAL</strain>
    </source>
</reference>
<name>G8TU15_SULAD</name>
<dbReference type="Proteomes" id="UP000005439">
    <property type="component" value="Chromosome"/>
</dbReference>
<organism evidence="1 2">
    <name type="scientific">Sulfobacillus acidophilus (strain ATCC 700253 / DSM 10332 / NAL)</name>
    <dbReference type="NCBI Taxonomy" id="679936"/>
    <lineage>
        <taxon>Bacteria</taxon>
        <taxon>Bacillati</taxon>
        <taxon>Bacillota</taxon>
        <taxon>Clostridia</taxon>
        <taxon>Eubacteriales</taxon>
        <taxon>Clostridiales Family XVII. Incertae Sedis</taxon>
        <taxon>Sulfobacillus</taxon>
    </lineage>
</organism>
<accession>G8TU15</accession>
<dbReference type="STRING" id="679936.Sulac_1106"/>
<gene>
    <name evidence="1" type="ordered locus">Sulac_1106</name>
</gene>
<evidence type="ECO:0000313" key="2">
    <source>
        <dbReference type="Proteomes" id="UP000005439"/>
    </source>
</evidence>
<sequence>MATVPETTRTITNVPALPDIQDFPEADLRPEVYRIKAKAFEGETETIQAMSGVILAIRPSRWYAIDNDANPDERLTVCELADPAHGLWRLDPALREDSPTELRDCATCPMNRYRTASNGRGKACREKRLLLFLRDGEYLPIVVAAPPTSLRSVARFTTRAAARRLRLGQLHVRLAIDTQKRGQEEWGVLRIEELGLLDEAAQVDLAQRLQDGPLADMYRAWTAILAHTDRTL</sequence>
<keyword evidence="2" id="KW-1185">Reference proteome</keyword>
<dbReference type="KEGG" id="sap:Sulac_1106"/>
<proteinExistence type="predicted"/>
<reference evidence="1 2" key="2">
    <citation type="journal article" date="2012" name="Stand. Genomic Sci.">
        <title>Complete genome sequence of the moderately thermophilic mineral-sulfide-oxidizing firmicute Sulfobacillus acidophilus type strain (NAL(T)).</title>
        <authorList>
            <person name="Anderson I."/>
            <person name="Chertkov O."/>
            <person name="Chen A."/>
            <person name="Saunders E."/>
            <person name="Lapidus A."/>
            <person name="Nolan M."/>
            <person name="Lucas S."/>
            <person name="Hammon N."/>
            <person name="Deshpande S."/>
            <person name="Cheng J.F."/>
            <person name="Han C."/>
            <person name="Tapia R."/>
            <person name="Goodwin L.A."/>
            <person name="Pitluck S."/>
            <person name="Liolios K."/>
            <person name="Pagani I."/>
            <person name="Ivanova N."/>
            <person name="Mikhailova N."/>
            <person name="Pati A."/>
            <person name="Palaniappan K."/>
            <person name="Land M."/>
            <person name="Pan C."/>
            <person name="Rohde M."/>
            <person name="Pukall R."/>
            <person name="Goker M."/>
            <person name="Detter J.C."/>
            <person name="Woyke T."/>
            <person name="Bristow J."/>
            <person name="Eisen J.A."/>
            <person name="Markowitz V."/>
            <person name="Hugenholtz P."/>
            <person name="Kyrpides N.C."/>
            <person name="Klenk H.P."/>
            <person name="Mavromatis K."/>
        </authorList>
    </citation>
    <scope>NUCLEOTIDE SEQUENCE [LARGE SCALE GENOMIC DNA]</scope>
    <source>
        <strain evidence="2">ATCC 700253 / DSM 10332 / NAL</strain>
    </source>
</reference>
<dbReference type="HOGENOM" id="CLU_1179712_0_0_9"/>